<keyword evidence="3" id="KW-1185">Reference proteome</keyword>
<reference evidence="2 3" key="1">
    <citation type="submission" date="2020-03" db="EMBL/GenBank/DDBJ databases">
        <title>Dissostichus mawsoni Genome sequencing and assembly.</title>
        <authorList>
            <person name="Park H."/>
        </authorList>
    </citation>
    <scope>NUCLEOTIDE SEQUENCE [LARGE SCALE GENOMIC DNA]</scope>
    <source>
        <strain evidence="2">DM0001</strain>
        <tissue evidence="2">Muscle</tissue>
    </source>
</reference>
<evidence type="ECO:0000313" key="2">
    <source>
        <dbReference type="EMBL" id="KAF3856938.1"/>
    </source>
</evidence>
<dbReference type="AlphaFoldDB" id="A0A7J5Z9B3"/>
<proteinExistence type="predicted"/>
<feature type="region of interest" description="Disordered" evidence="1">
    <location>
        <begin position="1"/>
        <end position="46"/>
    </location>
</feature>
<gene>
    <name evidence="2" type="ORF">F7725_017661</name>
</gene>
<protein>
    <submittedName>
        <fullName evidence="2">Uncharacterized protein</fullName>
    </submittedName>
</protein>
<dbReference type="OrthoDB" id="10663604at2759"/>
<evidence type="ECO:0000256" key="1">
    <source>
        <dbReference type="SAM" id="MobiDB-lite"/>
    </source>
</evidence>
<feature type="non-terminal residue" evidence="2">
    <location>
        <position position="1"/>
    </location>
</feature>
<organism evidence="2 3">
    <name type="scientific">Dissostichus mawsoni</name>
    <name type="common">Antarctic cod</name>
    <dbReference type="NCBI Taxonomy" id="36200"/>
    <lineage>
        <taxon>Eukaryota</taxon>
        <taxon>Metazoa</taxon>
        <taxon>Chordata</taxon>
        <taxon>Craniata</taxon>
        <taxon>Vertebrata</taxon>
        <taxon>Euteleostomi</taxon>
        <taxon>Actinopterygii</taxon>
        <taxon>Neopterygii</taxon>
        <taxon>Teleostei</taxon>
        <taxon>Neoteleostei</taxon>
        <taxon>Acanthomorphata</taxon>
        <taxon>Eupercaria</taxon>
        <taxon>Perciformes</taxon>
        <taxon>Notothenioidei</taxon>
        <taxon>Nototheniidae</taxon>
        <taxon>Dissostichus</taxon>
    </lineage>
</organism>
<sequence length="258" mass="27745">MSGGGGTVSTVGCKSVPAVDQHGSHVRQLSSGGPADKGEDGQGVLRDPHVGPLGVMILKHRPLTLRPRLPAPLPTLHDDKKQREEEGIKALNRTRPFSTKLVIMTMTPVFCSHTIRQKSSKVDLRGPWAAMFGSKSWTWGLQLEQLSGSAEVVTWNGDDGVRLVGDHPGGVAVFHIEVGRLETAPDRKRKAFHKEGQELTLGTTSVHSILSLIIKGSNEAPLKPRIAPSHTLALLILNLLQDVFVIFAESSATMSSAV</sequence>
<dbReference type="Proteomes" id="UP000518266">
    <property type="component" value="Unassembled WGS sequence"/>
</dbReference>
<name>A0A7J5Z9B3_DISMA</name>
<accession>A0A7J5Z9B3</accession>
<comment type="caution">
    <text evidence="2">The sequence shown here is derived from an EMBL/GenBank/DDBJ whole genome shotgun (WGS) entry which is preliminary data.</text>
</comment>
<dbReference type="EMBL" id="JAAKFY010000006">
    <property type="protein sequence ID" value="KAF3856938.1"/>
    <property type="molecule type" value="Genomic_DNA"/>
</dbReference>
<evidence type="ECO:0000313" key="3">
    <source>
        <dbReference type="Proteomes" id="UP000518266"/>
    </source>
</evidence>